<dbReference type="PANTHER" id="PTHR10322:SF23">
    <property type="entry name" value="DNA POLYMERASE DELTA CATALYTIC SUBUNIT"/>
    <property type="match status" value="1"/>
</dbReference>
<dbReference type="EMBL" id="KY608910">
    <property type="protein sequence ID" value="AUQ43937.1"/>
    <property type="molecule type" value="Genomic_DNA"/>
</dbReference>
<evidence type="ECO:0000256" key="2">
    <source>
        <dbReference type="ARBA" id="ARBA00022679"/>
    </source>
</evidence>
<comment type="catalytic activity">
    <reaction evidence="6 7">
        <text>DNA(n) + a 2'-deoxyribonucleoside 5'-triphosphate = DNA(n+1) + diphosphate</text>
        <dbReference type="Rhea" id="RHEA:22508"/>
        <dbReference type="Rhea" id="RHEA-COMP:17339"/>
        <dbReference type="Rhea" id="RHEA-COMP:17340"/>
        <dbReference type="ChEBI" id="CHEBI:33019"/>
        <dbReference type="ChEBI" id="CHEBI:61560"/>
        <dbReference type="ChEBI" id="CHEBI:173112"/>
        <dbReference type="EC" id="2.7.7.7"/>
    </reaction>
</comment>
<reference evidence="9" key="1">
    <citation type="journal article" date="2021" name="Virus">
        <title>The discovery, distribution and diversity of DNA viruses associated with Drosophila melanogaster in Europe.</title>
        <authorList>
            <person name="Wallace M.A."/>
            <person name="Coffman K.A."/>
            <person name="Gilbert C."/>
            <person name="Ravindran S."/>
            <person name="Albery G.F."/>
            <person name="Abbott J."/>
            <person name="Argyridou E."/>
            <person name="Bellosta P."/>
            <person name="Betancourt A.J."/>
            <person name="Colinet H."/>
            <person name="Eric K."/>
            <person name="Glaser-Schmitt A."/>
            <person name="Grath S."/>
            <person name="Jelic M."/>
            <person name="Kankare M."/>
            <person name="Kozeretska I."/>
            <person name="Loeschcke V."/>
            <person name="Montchamp-Moreau C."/>
            <person name="Ometto L."/>
            <person name="Onder B.S."/>
            <person name="Orengo D.J."/>
            <person name="Parsch J."/>
            <person name="Pascual M."/>
            <person name="Patenkovic A."/>
            <person name="Puerma E."/>
            <person name="Ritchie M.G."/>
            <person name="Rota-Stabelli O."/>
            <person name="Schou M.F."/>
            <person name="Serga S.V."/>
            <person name="Stamenkovic-Radak M."/>
            <person name="Tanaskovic M."/>
            <person name="Veselinovic M.S."/>
            <person name="Vieira J."/>
            <person name="Vieira C.P."/>
            <person name="Kapun M."/>
            <person name="Flatt T."/>
            <person name="Gonzalez J."/>
            <person name="Staubach F."/>
            <person name="Obbard D.J."/>
        </authorList>
    </citation>
    <scope>NUCLEOTIDE SEQUENCE</scope>
    <source>
        <strain evidence="9">SRR3939042_Esparto_2012</strain>
    </source>
</reference>
<keyword evidence="10" id="KW-1185">Reference proteome</keyword>
<dbReference type="SMART" id="SM00486">
    <property type="entry name" value="POLBc"/>
    <property type="match status" value="1"/>
</dbReference>
<dbReference type="KEGG" id="vg:41701812"/>
<feature type="compositionally biased region" description="Acidic residues" evidence="8">
    <location>
        <begin position="880"/>
        <end position="908"/>
    </location>
</feature>
<keyword evidence="2 7" id="KW-0808">Transferase</keyword>
<dbReference type="InterPro" id="IPR050240">
    <property type="entry name" value="DNA_pol_type-B"/>
</dbReference>
<dbReference type="EC" id="2.7.7.7" evidence="7"/>
<keyword evidence="4 7" id="KW-0239">DNA-directed DNA polymerase</keyword>
<evidence type="ECO:0000256" key="3">
    <source>
        <dbReference type="ARBA" id="ARBA00022695"/>
    </source>
</evidence>
<dbReference type="InterPro" id="IPR006172">
    <property type="entry name" value="DNA-dir_DNA_pol_B"/>
</dbReference>
<dbReference type="GO" id="GO:0003887">
    <property type="term" value="F:DNA-directed DNA polymerase activity"/>
    <property type="evidence" value="ECO:0007669"/>
    <property type="project" value="UniProtKB-KW"/>
</dbReference>
<feature type="region of interest" description="Disordered" evidence="8">
    <location>
        <begin position="856"/>
        <end position="915"/>
    </location>
</feature>
<keyword evidence="7" id="KW-0238">DNA-binding</keyword>
<evidence type="ECO:0000313" key="10">
    <source>
        <dbReference type="Proteomes" id="UP000290737"/>
    </source>
</evidence>
<dbReference type="SUPFAM" id="SSF53098">
    <property type="entry name" value="Ribonuclease H-like"/>
    <property type="match status" value="1"/>
</dbReference>
<dbReference type="Proteomes" id="UP000290737">
    <property type="component" value="Genome"/>
</dbReference>
<organism evidence="9">
    <name type="scientific">Esparto virus</name>
    <dbReference type="NCBI Taxonomy" id="2072209"/>
    <lineage>
        <taxon>Viruses</taxon>
        <taxon>Viruses incertae sedis</taxon>
        <taxon>Naldaviricetes</taxon>
        <taxon>Lefavirales</taxon>
        <taxon>Nudiviridae</taxon>
        <taxon>Alphanudivirus</taxon>
        <taxon>Alphanudivirus tertidromelanogasteris</taxon>
    </lineage>
</organism>
<dbReference type="GO" id="GO:0006261">
    <property type="term" value="P:DNA-templated DNA replication"/>
    <property type="evidence" value="ECO:0007669"/>
    <property type="project" value="TreeGrafter"/>
</dbReference>
<dbReference type="SUPFAM" id="SSF56672">
    <property type="entry name" value="DNA/RNA polymerases"/>
    <property type="match status" value="2"/>
</dbReference>
<dbReference type="GO" id="GO:0039693">
    <property type="term" value="P:viral DNA genome replication"/>
    <property type="evidence" value="ECO:0007669"/>
    <property type="project" value="UniProtKB-KW"/>
</dbReference>
<evidence type="ECO:0000256" key="8">
    <source>
        <dbReference type="SAM" id="MobiDB-lite"/>
    </source>
</evidence>
<dbReference type="Gene3D" id="3.30.420.10">
    <property type="entry name" value="Ribonuclease H-like superfamily/Ribonuclease H"/>
    <property type="match status" value="1"/>
</dbReference>
<dbReference type="PANTHER" id="PTHR10322">
    <property type="entry name" value="DNA POLYMERASE CATALYTIC SUBUNIT"/>
    <property type="match status" value="1"/>
</dbReference>
<name>A0A2I7G2S9_9VIRU</name>
<sequence>MYTGNREYYALKRQLIEESKLKISQLPIEKSACRKNDSTTIDASAEQSMNDDSSNIRISANKRRKLNILSLITNPKSKLKHKYEKIDDSKIYNKNSPKGLTFVYEWLDYGVDILGYGCNSDGDACCLNPNIEPGLFVVSANLNVLREVCALYGYRIEIYQITYISNNFAIWDLFSNYDIARECHLVKIFTNSFDEAMRLYSKFKYNPNTYKYVGVSQYYDVTKQILFELLIRRLSAQKAQNVEKLNYSVPETVMHWFDENLNIYTEYEPPNIPIITFDIETVSDDPHRVPTGDAAQDILYSVSIHHTNTNILYSLIYLPLSNMTSEKMSNLIVNDAYDVVPDKNVDDSNCINKLECFNNEYDLLVRTMQLLTLGKKLHMLVGYNSISYDIKYLLLRCVFYNIFIDKFIWREGYCFGPEQIHLDLFRIIVMRYRFKSYTLNDVSREIMKDSKTGVSAVALRYTFFKMLKYQKFITHEESNDHLPSIRDTLHYNNADTLLVSKLESRTKSIDFIIRRAMACQVPLSAMTTNYNKMLYKLLNECFVVGLNLNIFLTTFKTHIANILCPIASSYSQTDDLIDITLDLSDKLNANDCSFIACNAIASPNENSSMVQSNNQTHQQYNENSTNIYANTNHTSNNINNSDNLNINNNHRYNTTDKKKKFPGGANFCLGEYNADNVQMYDYVTAYPLLMDRKNISDETLAIFPASILLNLYNRMVKHHEFKTYDYLAHSGTTKTETIILYYQYIYDDLYCGAEFPFCMEELHRRQDSPVIIIWEGRRGVLSEIVAKFNATRAKTKIMRKTLDEAYTLVEEKINILIEQQQMMAELMQTHIIDDNTVNNTTDDDNNDDDINIFGLSDTENDDTTTTDQENNNLNVFGFDDINESINDDDDDFGNFGIDDDGDDDDDDNNNNKDIENEKITNIENDGAFGIDDDDDKYIENEKITNIENDGAFGIDDDDDKYIENEKITNIENDGAFGIDDDDDDDKYIENEKITNTENDGAFGIDDDDDDCYDNNIKEINIEKNNNNDDDDNGGAFGIDDTYDDNINDDDDDDINNIETISTDDYKENSNGKFIIYSKKKLISYYLYLLFTGKSKITSKTLTAADASAITPPPATIINENNPFGFEFVNEYITVYENQMCVINDELLSKCLDPIKILTTILENIALERSKIGNSYDLQKSTVSSIYGCVGKIIHVIAAGITCMTRNALLASAQYCRKLGHQVLYIDTDSIMITGCTEDLSSELNRRFPHMEMEMKVARKCMFVKRKTYYKLDDGVLKYGQNVNGPEAWRQFVEYFNNQTHLTNNDDIYLAFYTWFMNVYAKLMTYTSVNSEFLSLFTQTIKTKSEYRTMTVAARFKEYLSHKYPAIAGANKHKIFYYLDNTVMMPCLRPELDIKTISDLKNVNLFKYYQNMFTTIFNLIKFHIRKNNEPYNITLSSKYVLLMMLKGFLDAYETTFMTATTPPSSSSTIAAIHNKPIITEHTNADDIFCEDIYEEILDEQSTIVSSSSTIYS</sequence>
<dbReference type="PROSITE" id="PS00116">
    <property type="entry name" value="DNA_POLYMERASE_B"/>
    <property type="match status" value="1"/>
</dbReference>
<keyword evidence="7" id="KW-0235">DNA replication</keyword>
<evidence type="ECO:0000256" key="6">
    <source>
        <dbReference type="ARBA" id="ARBA00049244"/>
    </source>
</evidence>
<dbReference type="GO" id="GO:0000166">
    <property type="term" value="F:nucleotide binding"/>
    <property type="evidence" value="ECO:0007669"/>
    <property type="project" value="InterPro"/>
</dbReference>
<keyword evidence="3 7" id="KW-0548">Nucleotidyltransferase</keyword>
<dbReference type="GeneID" id="41701812"/>
<evidence type="ECO:0000256" key="5">
    <source>
        <dbReference type="ARBA" id="ARBA00023109"/>
    </source>
</evidence>
<evidence type="ECO:0000256" key="7">
    <source>
        <dbReference type="RuleBase" id="RU000442"/>
    </source>
</evidence>
<dbReference type="InterPro" id="IPR012337">
    <property type="entry name" value="RNaseH-like_sf"/>
</dbReference>
<feature type="compositionally biased region" description="Acidic residues" evidence="8">
    <location>
        <begin position="1040"/>
        <end position="1050"/>
    </location>
</feature>
<dbReference type="GO" id="GO:0003677">
    <property type="term" value="F:DNA binding"/>
    <property type="evidence" value="ECO:0007669"/>
    <property type="project" value="UniProtKB-KW"/>
</dbReference>
<keyword evidence="5" id="KW-1194">Viral DNA replication</keyword>
<evidence type="ECO:0000256" key="1">
    <source>
        <dbReference type="ARBA" id="ARBA00005755"/>
    </source>
</evidence>
<dbReference type="InterPro" id="IPR036397">
    <property type="entry name" value="RNaseH_sf"/>
</dbReference>
<proteinExistence type="inferred from homology"/>
<dbReference type="RefSeq" id="YP_009551711.1">
    <property type="nucleotide sequence ID" value="NC_040536.1"/>
</dbReference>
<dbReference type="InterPro" id="IPR023211">
    <property type="entry name" value="DNA_pol_palm_dom_sf"/>
</dbReference>
<comment type="similarity">
    <text evidence="1 7">Belongs to the DNA polymerase type-B family.</text>
</comment>
<dbReference type="InterPro" id="IPR043502">
    <property type="entry name" value="DNA/RNA_pol_sf"/>
</dbReference>
<dbReference type="InterPro" id="IPR017964">
    <property type="entry name" value="DNA-dir_DNA_pol_B_CS"/>
</dbReference>
<dbReference type="Gene3D" id="3.90.1600.10">
    <property type="entry name" value="Palm domain of DNA polymerase"/>
    <property type="match status" value="1"/>
</dbReference>
<evidence type="ECO:0000256" key="4">
    <source>
        <dbReference type="ARBA" id="ARBA00022932"/>
    </source>
</evidence>
<feature type="region of interest" description="Disordered" evidence="8">
    <location>
        <begin position="1022"/>
        <end position="1050"/>
    </location>
</feature>
<evidence type="ECO:0000313" key="9">
    <source>
        <dbReference type="EMBL" id="AUQ43937.1"/>
    </source>
</evidence>
<accession>A0A2I7G2S9</accession>
<protein>
    <recommendedName>
        <fullName evidence="7">DNA polymerase</fullName>
        <ecNumber evidence="7">2.7.7.7</ecNumber>
    </recommendedName>
</protein>